<evidence type="ECO:0000313" key="4">
    <source>
        <dbReference type="EMBL" id="KAL3844766.1"/>
    </source>
</evidence>
<dbReference type="Gene3D" id="2.60.120.330">
    <property type="entry name" value="B-lactam Antibiotic, Isopenicillin N Synthase, Chain"/>
    <property type="match status" value="1"/>
</dbReference>
<proteinExistence type="predicted"/>
<keyword evidence="5" id="KW-1185">Reference proteome</keyword>
<keyword evidence="2" id="KW-0408">Iron</keyword>
<dbReference type="AlphaFoldDB" id="A0ABD3U760"/>
<dbReference type="PANTHER" id="PTHR47990">
    <property type="entry name" value="2-OXOGLUTARATE (2OG) AND FE(II)-DEPENDENT OXYGENASE SUPERFAMILY PROTEIN-RELATED"/>
    <property type="match status" value="1"/>
</dbReference>
<evidence type="ECO:0000259" key="3">
    <source>
        <dbReference type="Pfam" id="PF14226"/>
    </source>
</evidence>
<keyword evidence="1" id="KW-0479">Metal-binding</keyword>
<organism evidence="4 5">
    <name type="scientific">Penstemon smallii</name>
    <dbReference type="NCBI Taxonomy" id="265156"/>
    <lineage>
        <taxon>Eukaryota</taxon>
        <taxon>Viridiplantae</taxon>
        <taxon>Streptophyta</taxon>
        <taxon>Embryophyta</taxon>
        <taxon>Tracheophyta</taxon>
        <taxon>Spermatophyta</taxon>
        <taxon>Magnoliopsida</taxon>
        <taxon>eudicotyledons</taxon>
        <taxon>Gunneridae</taxon>
        <taxon>Pentapetalae</taxon>
        <taxon>asterids</taxon>
        <taxon>lamiids</taxon>
        <taxon>Lamiales</taxon>
        <taxon>Plantaginaceae</taxon>
        <taxon>Cheloneae</taxon>
        <taxon>Penstemon</taxon>
    </lineage>
</organism>
<dbReference type="Proteomes" id="UP001634393">
    <property type="component" value="Unassembled WGS sequence"/>
</dbReference>
<dbReference type="GO" id="GO:0046872">
    <property type="term" value="F:metal ion binding"/>
    <property type="evidence" value="ECO:0007669"/>
    <property type="project" value="UniProtKB-KW"/>
</dbReference>
<evidence type="ECO:0000256" key="1">
    <source>
        <dbReference type="ARBA" id="ARBA00022723"/>
    </source>
</evidence>
<protein>
    <recommendedName>
        <fullName evidence="3">Non-haem dioxygenase N-terminal domain-containing protein</fullName>
    </recommendedName>
</protein>
<reference evidence="4 5" key="1">
    <citation type="submission" date="2024-12" db="EMBL/GenBank/DDBJ databases">
        <title>The unique morphological basis and parallel evolutionary history of personate flowers in Penstemon.</title>
        <authorList>
            <person name="Depatie T.H."/>
            <person name="Wessinger C.A."/>
        </authorList>
    </citation>
    <scope>NUCLEOTIDE SEQUENCE [LARGE SCALE GENOMIC DNA]</scope>
    <source>
        <strain evidence="4">WTNN_2</strain>
        <tissue evidence="4">Leaf</tissue>
    </source>
</reference>
<feature type="domain" description="Non-haem dioxygenase N-terminal" evidence="3">
    <location>
        <begin position="83"/>
        <end position="148"/>
    </location>
</feature>
<comment type="caution">
    <text evidence="4">The sequence shown here is derived from an EMBL/GenBank/DDBJ whole genome shotgun (WGS) entry which is preliminary data.</text>
</comment>
<dbReference type="InterPro" id="IPR050231">
    <property type="entry name" value="Iron_ascorbate_oxido_reductase"/>
</dbReference>
<dbReference type="InterPro" id="IPR026992">
    <property type="entry name" value="DIOX_N"/>
</dbReference>
<dbReference type="SUPFAM" id="SSF51197">
    <property type="entry name" value="Clavaminate synthase-like"/>
    <property type="match status" value="1"/>
</dbReference>
<evidence type="ECO:0000256" key="2">
    <source>
        <dbReference type="ARBA" id="ARBA00023004"/>
    </source>
</evidence>
<evidence type="ECO:0000313" key="5">
    <source>
        <dbReference type="Proteomes" id="UP001634393"/>
    </source>
</evidence>
<dbReference type="GO" id="GO:0016706">
    <property type="term" value="F:2-oxoglutarate-dependent dioxygenase activity"/>
    <property type="evidence" value="ECO:0007669"/>
    <property type="project" value="UniProtKB-ARBA"/>
</dbReference>
<dbReference type="Pfam" id="PF14226">
    <property type="entry name" value="DIOX_N"/>
    <property type="match status" value="1"/>
</dbReference>
<dbReference type="InterPro" id="IPR027443">
    <property type="entry name" value="IPNS-like_sf"/>
</dbReference>
<dbReference type="EMBL" id="JBJXBP010000002">
    <property type="protein sequence ID" value="KAL3844766.1"/>
    <property type="molecule type" value="Genomic_DNA"/>
</dbReference>
<name>A0ABD3U760_9LAMI</name>
<accession>A0ABD3U760</accession>
<sequence length="372" mass="42475">MSLINSPVQLNSSTQMRSLMDSTLMIHYPTSKVLTRTNRENGVPIFDTSLLEKHSNLPTQFHWPHEDLAYSAPQDELKEQPINLKGFYNGDQEAINLATKQIKLACLKHGFFQVINHGVDTNLIRAAPRTNGCFLQASFEQKGWCEKKTGWPLWVPIDIHQNCHGKKHSPSLIYIHANTPGVDVVNYIKSELGNEFEEAGCVYQKYCESMKNLALVMLELLAMSLGVDRLQFKEFFEDGSSIMRGNNYPPCKEAGLTLGTGPHSDPAAKLHRLEGGPMTPLKFIYDVKWKIQELCTPSSSEQGEREKKIIILVYFVNPKEDKIVRPLPLPLPLPLNKEEEEERLYPDFTWAADTTTFHNFVFWRKHNHLIIN</sequence>
<gene>
    <name evidence="4" type="ORF">ACJIZ3_002169</name>
</gene>